<comment type="caution">
    <text evidence="2">The sequence shown here is derived from an EMBL/GenBank/DDBJ whole genome shotgun (WGS) entry which is preliminary data.</text>
</comment>
<organism evidence="2 3">
    <name type="scientific">Caballeronia jiangsuensis</name>
    <dbReference type="NCBI Taxonomy" id="1458357"/>
    <lineage>
        <taxon>Bacteria</taxon>
        <taxon>Pseudomonadati</taxon>
        <taxon>Pseudomonadota</taxon>
        <taxon>Betaproteobacteria</taxon>
        <taxon>Burkholderiales</taxon>
        <taxon>Burkholderiaceae</taxon>
        <taxon>Caballeronia</taxon>
    </lineage>
</organism>
<sequence>MSTVAAKLKHELIKALPPTIFFFVILHIVVLIRALMIRGTGISMESSASVLFASLILGKSVLVADMLPFINRFPEKPLIWNVSWKTLMYALVALVVHYLERLYDSWKDAPNLIAANHELWAGINWSRFWAIQILLVTLIFNYCMIAELSRAFGRDRLKTIFFGPLPPHRD</sequence>
<keyword evidence="1" id="KW-0472">Membrane</keyword>
<accession>A0ABW9CS82</accession>
<dbReference type="RefSeq" id="WP_250485116.1">
    <property type="nucleotide sequence ID" value="NZ_JAQQDB010000020.1"/>
</dbReference>
<gene>
    <name evidence="2" type="ORF">PQR08_21580</name>
</gene>
<dbReference type="Proteomes" id="UP001629462">
    <property type="component" value="Unassembled WGS sequence"/>
</dbReference>
<feature type="transmembrane region" description="Helical" evidence="1">
    <location>
        <begin position="48"/>
        <end position="70"/>
    </location>
</feature>
<keyword evidence="1" id="KW-0812">Transmembrane</keyword>
<reference evidence="2 3" key="1">
    <citation type="journal article" date="2024" name="Chem. Sci.">
        <title>Discovery of megapolipeptins by genome mining of a Burkholderiales bacteria collection.</title>
        <authorList>
            <person name="Paulo B.S."/>
            <person name="Recchia M.J.J."/>
            <person name="Lee S."/>
            <person name="Fergusson C.H."/>
            <person name="Romanowski S.B."/>
            <person name="Hernandez A."/>
            <person name="Krull N."/>
            <person name="Liu D.Y."/>
            <person name="Cavanagh H."/>
            <person name="Bos A."/>
            <person name="Gray C.A."/>
            <person name="Murphy B.T."/>
            <person name="Linington R.G."/>
            <person name="Eustaquio A.S."/>
        </authorList>
    </citation>
    <scope>NUCLEOTIDE SEQUENCE [LARGE SCALE GENOMIC DNA]</scope>
    <source>
        <strain evidence="2 3">RL17-374-BIF-D</strain>
    </source>
</reference>
<keyword evidence="1" id="KW-1133">Transmembrane helix</keyword>
<protein>
    <submittedName>
        <fullName evidence="2">Uncharacterized protein</fullName>
    </submittedName>
</protein>
<evidence type="ECO:0000256" key="1">
    <source>
        <dbReference type="SAM" id="Phobius"/>
    </source>
</evidence>
<evidence type="ECO:0000313" key="2">
    <source>
        <dbReference type="EMBL" id="MFM0520028.1"/>
    </source>
</evidence>
<dbReference type="EMBL" id="JAQQDB010000020">
    <property type="protein sequence ID" value="MFM0520028.1"/>
    <property type="molecule type" value="Genomic_DNA"/>
</dbReference>
<feature type="transmembrane region" description="Helical" evidence="1">
    <location>
        <begin position="82"/>
        <end position="99"/>
    </location>
</feature>
<keyword evidence="3" id="KW-1185">Reference proteome</keyword>
<feature type="transmembrane region" description="Helical" evidence="1">
    <location>
        <begin position="12"/>
        <end position="36"/>
    </location>
</feature>
<evidence type="ECO:0000313" key="3">
    <source>
        <dbReference type="Proteomes" id="UP001629462"/>
    </source>
</evidence>
<name>A0ABW9CS82_9BURK</name>
<proteinExistence type="predicted"/>
<feature type="transmembrane region" description="Helical" evidence="1">
    <location>
        <begin position="128"/>
        <end position="148"/>
    </location>
</feature>